<keyword evidence="3" id="KW-1185">Reference proteome</keyword>
<dbReference type="AlphaFoldDB" id="A0A560DFN2"/>
<sequence length="59" mass="6227">MAFEDETGTVLPDAEAAILYASVIAAELAQDGNEYHGFDVCAVDNDGNEIARMPVLVPS</sequence>
<proteinExistence type="predicted"/>
<dbReference type="EMBL" id="VITK01000007">
    <property type="protein sequence ID" value="TWA95872.1"/>
    <property type="molecule type" value="Genomic_DNA"/>
</dbReference>
<dbReference type="InterPro" id="IPR054189">
    <property type="entry name" value="DUF6894"/>
</dbReference>
<dbReference type="Pfam" id="PF21834">
    <property type="entry name" value="DUF6894"/>
    <property type="match status" value="1"/>
</dbReference>
<name>A0A560DFN2_9BRAD</name>
<evidence type="ECO:0000313" key="3">
    <source>
        <dbReference type="Proteomes" id="UP000319949"/>
    </source>
</evidence>
<gene>
    <name evidence="2" type="ORF">FBZ96_10762</name>
</gene>
<evidence type="ECO:0000313" key="2">
    <source>
        <dbReference type="EMBL" id="TWA95872.1"/>
    </source>
</evidence>
<dbReference type="Proteomes" id="UP000319949">
    <property type="component" value="Unassembled WGS sequence"/>
</dbReference>
<comment type="caution">
    <text evidence="2">The sequence shown here is derived from an EMBL/GenBank/DDBJ whole genome shotgun (WGS) entry which is preliminary data.</text>
</comment>
<protein>
    <recommendedName>
        <fullName evidence="1">DUF6894 domain-containing protein</fullName>
    </recommendedName>
</protein>
<dbReference type="OrthoDB" id="8247734at2"/>
<organism evidence="2 3">
    <name type="scientific">Bradyrhizobium stylosanthis</name>
    <dbReference type="NCBI Taxonomy" id="1803665"/>
    <lineage>
        <taxon>Bacteria</taxon>
        <taxon>Pseudomonadati</taxon>
        <taxon>Pseudomonadota</taxon>
        <taxon>Alphaproteobacteria</taxon>
        <taxon>Hyphomicrobiales</taxon>
        <taxon>Nitrobacteraceae</taxon>
        <taxon>Bradyrhizobium</taxon>
    </lineage>
</organism>
<accession>A0A560DFN2</accession>
<evidence type="ECO:0000259" key="1">
    <source>
        <dbReference type="Pfam" id="PF21834"/>
    </source>
</evidence>
<feature type="domain" description="DUF6894" evidence="1">
    <location>
        <begin position="3"/>
        <end position="55"/>
    </location>
</feature>
<reference evidence="2 3" key="1">
    <citation type="submission" date="2019-06" db="EMBL/GenBank/DDBJ databases">
        <title>Genomic Encyclopedia of Type Strains, Phase IV (KMG-V): Genome sequencing to study the core and pangenomes of soil and plant-associated prokaryotes.</title>
        <authorList>
            <person name="Whitman W."/>
        </authorList>
    </citation>
    <scope>NUCLEOTIDE SEQUENCE [LARGE SCALE GENOMIC DNA]</scope>
    <source>
        <strain evidence="2 3">BR 510</strain>
    </source>
</reference>